<keyword evidence="2" id="KW-0732">Signal</keyword>
<dbReference type="Pfam" id="PF25876">
    <property type="entry name" value="HH_MFP_RND"/>
    <property type="match status" value="1"/>
</dbReference>
<evidence type="ECO:0000259" key="4">
    <source>
        <dbReference type="Pfam" id="PF25917"/>
    </source>
</evidence>
<comment type="similarity">
    <text evidence="1">Belongs to the membrane fusion protein (MFP) (TC 8.A.1) family.</text>
</comment>
<keyword evidence="6" id="KW-1185">Reference proteome</keyword>
<dbReference type="Gene3D" id="2.40.420.20">
    <property type="match status" value="1"/>
</dbReference>
<sequence>MAGSQSNLIKSRIIMKIRHLFTLAISLLSSLTASSAIASSAQTQEIEFVAAKRIQLDSKVVLNGHVEAINESTVSAQVNAKVKKIYVDVDDQVAVGKVLIELDDTELKAQLAKANASLKVAQANEAQAKSEFKRLKGLAADSFVSQNDITKASSAVDVASANISLAKAQISEVKQQLSYTTIIAPYSGVVTARHIEVGETANFGQALLTGFALNQNRLIVHVPNSLIKDVETTKTLLAQTSNGSWKTLSNLTIAPNLDTQTHTILVRANINKDDFNQRPGSFIKVAVKTDPRSALVVPISAVFNQGDLSAVYVKLDETYALRQVLLGEKFMADKNNQVIEILSGLSVREQVAANGAKLLSSESE</sequence>
<reference evidence="5 6" key="1">
    <citation type="submission" date="2016-12" db="EMBL/GenBank/DDBJ databases">
        <title>Diversity of luminous bacteria.</title>
        <authorList>
            <person name="Yoshizawa S."/>
            <person name="Kogure K."/>
        </authorList>
    </citation>
    <scope>NUCLEOTIDE SEQUENCE [LARGE SCALE GENOMIC DNA]</scope>
    <source>
        <strain evidence="5 6">SA4-48</strain>
    </source>
</reference>
<accession>A0A2S7USG6</accession>
<dbReference type="EMBL" id="MSCH01000003">
    <property type="protein sequence ID" value="PQJ52685.1"/>
    <property type="molecule type" value="Genomic_DNA"/>
</dbReference>
<dbReference type="NCBIfam" id="TIGR01730">
    <property type="entry name" value="RND_mfp"/>
    <property type="match status" value="1"/>
</dbReference>
<dbReference type="InterPro" id="IPR058625">
    <property type="entry name" value="MdtA-like_BSH"/>
</dbReference>
<dbReference type="AlphaFoldDB" id="A0A2S7USG6"/>
<feature type="signal peptide" evidence="2">
    <location>
        <begin position="1"/>
        <end position="38"/>
    </location>
</feature>
<dbReference type="InterPro" id="IPR006143">
    <property type="entry name" value="RND_pump_MFP"/>
</dbReference>
<feature type="chain" id="PRO_5015487245" evidence="2">
    <location>
        <begin position="39"/>
        <end position="364"/>
    </location>
</feature>
<dbReference type="Gene3D" id="2.40.50.100">
    <property type="match status" value="1"/>
</dbReference>
<dbReference type="InterPro" id="IPR058624">
    <property type="entry name" value="MdtA-like_HH"/>
</dbReference>
<feature type="domain" description="Multidrug resistance protein MdtA-like barrel-sandwich hybrid" evidence="4">
    <location>
        <begin position="71"/>
        <end position="206"/>
    </location>
</feature>
<evidence type="ECO:0000256" key="2">
    <source>
        <dbReference type="SAM" id="SignalP"/>
    </source>
</evidence>
<dbReference type="GO" id="GO:0015562">
    <property type="term" value="F:efflux transmembrane transporter activity"/>
    <property type="evidence" value="ECO:0007669"/>
    <property type="project" value="TreeGrafter"/>
</dbReference>
<dbReference type="Gene3D" id="1.10.287.470">
    <property type="entry name" value="Helix hairpin bin"/>
    <property type="match status" value="1"/>
</dbReference>
<organism evidence="5 6">
    <name type="scientific">Psychrosphaera saromensis</name>
    <dbReference type="NCBI Taxonomy" id="716813"/>
    <lineage>
        <taxon>Bacteria</taxon>
        <taxon>Pseudomonadati</taxon>
        <taxon>Pseudomonadota</taxon>
        <taxon>Gammaproteobacteria</taxon>
        <taxon>Alteromonadales</taxon>
        <taxon>Pseudoalteromonadaceae</taxon>
        <taxon>Psychrosphaera</taxon>
    </lineage>
</organism>
<name>A0A2S7USG6_9GAMM</name>
<protein>
    <submittedName>
        <fullName evidence="5">Uncharacterized protein</fullName>
    </submittedName>
</protein>
<dbReference type="Proteomes" id="UP000239007">
    <property type="component" value="Unassembled WGS sequence"/>
</dbReference>
<dbReference type="Gene3D" id="2.40.30.170">
    <property type="match status" value="1"/>
</dbReference>
<dbReference type="PANTHER" id="PTHR30469">
    <property type="entry name" value="MULTIDRUG RESISTANCE PROTEIN MDTA"/>
    <property type="match status" value="1"/>
</dbReference>
<dbReference type="SUPFAM" id="SSF111369">
    <property type="entry name" value="HlyD-like secretion proteins"/>
    <property type="match status" value="1"/>
</dbReference>
<evidence type="ECO:0000313" key="6">
    <source>
        <dbReference type="Proteomes" id="UP000239007"/>
    </source>
</evidence>
<evidence type="ECO:0000259" key="3">
    <source>
        <dbReference type="Pfam" id="PF25876"/>
    </source>
</evidence>
<dbReference type="Pfam" id="PF25917">
    <property type="entry name" value="BSH_RND"/>
    <property type="match status" value="1"/>
</dbReference>
<dbReference type="PANTHER" id="PTHR30469:SF18">
    <property type="entry name" value="RESISTANCE-NODULATION-CELL DIVISION (RND) EFFLUX MEMBRANE FUSION PROTEIN-RELATED"/>
    <property type="match status" value="1"/>
</dbReference>
<comment type="caution">
    <text evidence="5">The sequence shown here is derived from an EMBL/GenBank/DDBJ whole genome shotgun (WGS) entry which is preliminary data.</text>
</comment>
<dbReference type="GO" id="GO:1990281">
    <property type="term" value="C:efflux pump complex"/>
    <property type="evidence" value="ECO:0007669"/>
    <property type="project" value="TreeGrafter"/>
</dbReference>
<evidence type="ECO:0000256" key="1">
    <source>
        <dbReference type="ARBA" id="ARBA00009477"/>
    </source>
</evidence>
<proteinExistence type="inferred from homology"/>
<evidence type="ECO:0000313" key="5">
    <source>
        <dbReference type="EMBL" id="PQJ52685.1"/>
    </source>
</evidence>
<feature type="domain" description="Multidrug resistance protein MdtA-like alpha-helical hairpin" evidence="3">
    <location>
        <begin position="110"/>
        <end position="180"/>
    </location>
</feature>
<gene>
    <name evidence="5" type="ORF">BTO11_02805</name>
</gene>